<dbReference type="RefSeq" id="WP_164357144.1">
    <property type="nucleotide sequence ID" value="NZ_CP054926.1"/>
</dbReference>
<name>A0A6N9V918_STRMI</name>
<reference evidence="2 4" key="2">
    <citation type="submission" date="2020-06" db="EMBL/GenBank/DDBJ databases">
        <title>Genome mining for natural products.</title>
        <authorList>
            <person name="Zhang B."/>
            <person name="Shi J."/>
            <person name="Ge H."/>
        </authorList>
    </citation>
    <scope>NUCLEOTIDE SEQUENCE [LARGE SCALE GENOMIC DNA]</scope>
    <source>
        <strain evidence="2 4">NA06532</strain>
    </source>
</reference>
<evidence type="ECO:0000313" key="1">
    <source>
        <dbReference type="EMBL" id="NEB67738.1"/>
    </source>
</evidence>
<accession>A0A6N9V918</accession>
<dbReference type="GeneID" id="87634156"/>
<dbReference type="Proteomes" id="UP000471648">
    <property type="component" value="Unassembled WGS sequence"/>
</dbReference>
<sequence>MLIRDQDYVLLKDGRILAVHGHCHPPGHLVGELAFVPSTAGGYVLFGSRYRKAYVTDGRGMSERERELVRFPTGTCFDHAHPFSAKSIVPLSQIDLHLSAAVDPRTDTVPGSFLRRYAESHLAELARVLGDALPVGPLGLTGSARLLLGDPSVLSMHDYDVVFDVGPEAAVRITRRLAAHGRAHPEARLREHGKDWRIRLRTGAGILCPFFRYEDPADAPLTGLTAARTLLRNVTVSGRVVQDSHGAYLPTFLVIRPEQVSAALPGEVSRRLPILVSHMRDRGDFHRGERGTFTGDLCHLSTGAGHLIALSVVDGADSRLDDPPWRLPGRPAQTVDRR</sequence>
<proteinExistence type="predicted"/>
<gene>
    <name evidence="1" type="ORF">G3I39_11875</name>
    <name evidence="2" type="ORF">HUT09_23150</name>
</gene>
<dbReference type="Proteomes" id="UP000509345">
    <property type="component" value="Chromosome"/>
</dbReference>
<evidence type="ECO:0000313" key="3">
    <source>
        <dbReference type="Proteomes" id="UP000471648"/>
    </source>
</evidence>
<protein>
    <submittedName>
        <fullName evidence="1">Uncharacterized protein</fullName>
    </submittedName>
</protein>
<reference evidence="1 3" key="1">
    <citation type="submission" date="2020-01" db="EMBL/GenBank/DDBJ databases">
        <title>Insect and environment-associated Actinomycetes.</title>
        <authorList>
            <person name="Currrie C."/>
            <person name="Chevrette M."/>
            <person name="Carlson C."/>
            <person name="Stubbendieck R."/>
            <person name="Wendt-Pienkowski E."/>
        </authorList>
    </citation>
    <scope>NUCLEOTIDE SEQUENCE [LARGE SCALE GENOMIC DNA]</scope>
    <source>
        <strain evidence="1 3">SID14438</strain>
    </source>
</reference>
<organism evidence="1 3">
    <name type="scientific">Streptomyces microflavus</name>
    <name type="common">Streptomyces lipmanii</name>
    <dbReference type="NCBI Taxonomy" id="1919"/>
    <lineage>
        <taxon>Bacteria</taxon>
        <taxon>Bacillati</taxon>
        <taxon>Actinomycetota</taxon>
        <taxon>Actinomycetes</taxon>
        <taxon>Kitasatosporales</taxon>
        <taxon>Streptomycetaceae</taxon>
        <taxon>Streptomyces</taxon>
    </lineage>
</organism>
<evidence type="ECO:0000313" key="4">
    <source>
        <dbReference type="Proteomes" id="UP000509345"/>
    </source>
</evidence>
<dbReference type="EMBL" id="CP054926">
    <property type="protein sequence ID" value="QKW45192.1"/>
    <property type="molecule type" value="Genomic_DNA"/>
</dbReference>
<dbReference type="AlphaFoldDB" id="A0A6N9V918"/>
<dbReference type="EMBL" id="JAAGME010000483">
    <property type="protein sequence ID" value="NEB67738.1"/>
    <property type="molecule type" value="Genomic_DNA"/>
</dbReference>
<evidence type="ECO:0000313" key="2">
    <source>
        <dbReference type="EMBL" id="QKW45192.1"/>
    </source>
</evidence>